<evidence type="ECO:0000313" key="8">
    <source>
        <dbReference type="EMBL" id="MBP2296680.1"/>
    </source>
</evidence>
<gene>
    <name evidence="8" type="ORF">J2851_006498</name>
</gene>
<dbReference type="SUPFAM" id="SSF55811">
    <property type="entry name" value="Nudix"/>
    <property type="match status" value="1"/>
</dbReference>
<keyword evidence="6" id="KW-0464">Manganese</keyword>
<evidence type="ECO:0000256" key="6">
    <source>
        <dbReference type="ARBA" id="ARBA00023211"/>
    </source>
</evidence>
<evidence type="ECO:0000256" key="5">
    <source>
        <dbReference type="ARBA" id="ARBA00022842"/>
    </source>
</evidence>
<proteinExistence type="predicted"/>
<comment type="cofactor">
    <cofactor evidence="2">
        <name>Mg(2+)</name>
        <dbReference type="ChEBI" id="CHEBI:18420"/>
    </cofactor>
</comment>
<evidence type="ECO:0000256" key="1">
    <source>
        <dbReference type="ARBA" id="ARBA00001936"/>
    </source>
</evidence>
<evidence type="ECO:0000256" key="3">
    <source>
        <dbReference type="ARBA" id="ARBA00022723"/>
    </source>
</evidence>
<feature type="domain" description="Nudix hydrolase" evidence="7">
    <location>
        <begin position="11"/>
        <end position="199"/>
    </location>
</feature>
<comment type="cofactor">
    <cofactor evidence="1">
        <name>Mn(2+)</name>
        <dbReference type="ChEBI" id="CHEBI:29035"/>
    </cofactor>
</comment>
<keyword evidence="9" id="KW-1185">Reference proteome</keyword>
<dbReference type="RefSeq" id="WP_209772129.1">
    <property type="nucleotide sequence ID" value="NZ_JAGINP010000034.1"/>
</dbReference>
<reference evidence="8 9" key="1">
    <citation type="submission" date="2021-03" db="EMBL/GenBank/DDBJ databases">
        <title>Genomic Encyclopedia of Type Strains, Phase III (KMG-III): the genomes of soil and plant-associated and newly described type strains.</title>
        <authorList>
            <person name="Whitman W."/>
        </authorList>
    </citation>
    <scope>NUCLEOTIDE SEQUENCE [LARGE SCALE GENOMIC DNA]</scope>
    <source>
        <strain evidence="8 9">IMMIB AFH-6</strain>
    </source>
</reference>
<comment type="caution">
    <text evidence="8">The sequence shown here is derived from an EMBL/GenBank/DDBJ whole genome shotgun (WGS) entry which is preliminary data.</text>
</comment>
<dbReference type="Proteomes" id="UP000781958">
    <property type="component" value="Unassembled WGS sequence"/>
</dbReference>
<evidence type="ECO:0000259" key="7">
    <source>
        <dbReference type="PROSITE" id="PS51462"/>
    </source>
</evidence>
<evidence type="ECO:0000256" key="4">
    <source>
        <dbReference type="ARBA" id="ARBA00022801"/>
    </source>
</evidence>
<organism evidence="8 9">
    <name type="scientific">Azospirillum rugosum</name>
    <dbReference type="NCBI Taxonomy" id="416170"/>
    <lineage>
        <taxon>Bacteria</taxon>
        <taxon>Pseudomonadati</taxon>
        <taxon>Pseudomonadota</taxon>
        <taxon>Alphaproteobacteria</taxon>
        <taxon>Rhodospirillales</taxon>
        <taxon>Azospirillaceae</taxon>
        <taxon>Azospirillum</taxon>
    </lineage>
</organism>
<dbReference type="InterPro" id="IPR000086">
    <property type="entry name" value="NUDIX_hydrolase_dom"/>
</dbReference>
<protein>
    <submittedName>
        <fullName evidence="8">8-oxo-dGTP pyrophosphatase MutT (NUDIX family)</fullName>
    </submittedName>
</protein>
<name>A0ABS4SZ58_9PROT</name>
<evidence type="ECO:0000313" key="9">
    <source>
        <dbReference type="Proteomes" id="UP000781958"/>
    </source>
</evidence>
<sequence>MPPPVEFQPVEPHPAASLILLRDGADGLEVLMIRRHEGLRFAPGATVFPGGRIDPDDHAPYPSPAIPLDLLPQRMAAIREAFEECGILLTSPPVEDRQLAALRSPAEPPFHERLREAGLEPAVGTLTPFARWQTPETVWRRFDTTFFLARAPGGQDAVVDGGEAVAALWASPPAILEAEGQGRLSLVFATRMNLLRLAPCRTVEDALAEAARHQPMVPILPRAVETPDGPVLRIPAGLGYAPTEFPAGLVRLG</sequence>
<keyword evidence="4" id="KW-0378">Hydrolase</keyword>
<dbReference type="PANTHER" id="PTHR12318">
    <property type="entry name" value="TESTOSTERONE-REGULATED PROTEIN RP2"/>
    <property type="match status" value="1"/>
</dbReference>
<dbReference type="EMBL" id="JAGINP010000034">
    <property type="protein sequence ID" value="MBP2296680.1"/>
    <property type="molecule type" value="Genomic_DNA"/>
</dbReference>
<dbReference type="Gene3D" id="3.90.79.10">
    <property type="entry name" value="Nucleoside Triphosphate Pyrophosphohydrolase"/>
    <property type="match status" value="1"/>
</dbReference>
<dbReference type="CDD" id="cd18870">
    <property type="entry name" value="NUDIX_AcylCoAdiphos_Nudt19"/>
    <property type="match status" value="1"/>
</dbReference>
<keyword evidence="5" id="KW-0460">Magnesium</keyword>
<keyword evidence="3" id="KW-0479">Metal-binding</keyword>
<accession>A0ABS4SZ58</accession>
<evidence type="ECO:0000256" key="2">
    <source>
        <dbReference type="ARBA" id="ARBA00001946"/>
    </source>
</evidence>
<dbReference type="InterPro" id="IPR039121">
    <property type="entry name" value="NUDT19"/>
</dbReference>
<dbReference type="PANTHER" id="PTHR12318:SF0">
    <property type="entry name" value="ACYL-COENZYME A DIPHOSPHATASE NUDT19"/>
    <property type="match status" value="1"/>
</dbReference>
<dbReference type="PROSITE" id="PS51462">
    <property type="entry name" value="NUDIX"/>
    <property type="match status" value="1"/>
</dbReference>
<dbReference type="InterPro" id="IPR015797">
    <property type="entry name" value="NUDIX_hydrolase-like_dom_sf"/>
</dbReference>